<dbReference type="SUPFAM" id="SSF52200">
    <property type="entry name" value="Toll/Interleukin receptor TIR domain"/>
    <property type="match status" value="1"/>
</dbReference>
<evidence type="ECO:0000313" key="3">
    <source>
        <dbReference type="EMBL" id="KAF7845098.1"/>
    </source>
</evidence>
<dbReference type="EMBL" id="JAAIUW010000001">
    <property type="protein sequence ID" value="KAF7845098.1"/>
    <property type="molecule type" value="Genomic_DNA"/>
</dbReference>
<dbReference type="SMART" id="SM00255">
    <property type="entry name" value="TIR"/>
    <property type="match status" value="1"/>
</dbReference>
<dbReference type="InterPro" id="IPR035897">
    <property type="entry name" value="Toll_tir_struct_dom_sf"/>
</dbReference>
<evidence type="ECO:0000313" key="4">
    <source>
        <dbReference type="Proteomes" id="UP000634136"/>
    </source>
</evidence>
<feature type="domain" description="TIR" evidence="2">
    <location>
        <begin position="18"/>
        <end position="169"/>
    </location>
</feature>
<dbReference type="PANTHER" id="PTHR32009:SF160">
    <property type="entry name" value="DISEASE RESISTANCE PROTEIN (TIR-NBS-LRR CLASS)"/>
    <property type="match status" value="1"/>
</dbReference>
<protein>
    <submittedName>
        <fullName evidence="3">TMV resistance protein N-like</fullName>
    </submittedName>
</protein>
<sequence length="401" mass="45235">MSSSTVSSSSNLRSTLPWTHDVFLSFAIANRFTHSIESSLRKVEIRTFVDDGSGGDDDDDEISPALLRAMEGSRIFMIVLTKEYGGSRRCLLRLEKIMEFQRYGKIGEAAAVLPVFYEVNPWEVRKQNGSFGKAFEGVVRKKGVREDEVRWRKALAEISKLTRSGVVEVRNDTILQFDPVAPPTPILNLRTSDNVLVGNIIDCTRRILDGALFVVFIWLKVWSDRGSNDYSLPGDNYPDWLNFKGEGSSILFKVPEVPGSSLKGVILCIIYLSPQESMESIHLVSVLIRNYTKGTIEFYKRDLATASNNDEDWLTIISDLEPNNEVEITVAFSSKFNVKQTLIYLVYGEAIVLKLSSKWEIDEDIALVANIVQGLKFPRSLYENNGLEGNREKENEKLLDI</sequence>
<accession>A0A834XKX1</accession>
<organism evidence="3 4">
    <name type="scientific">Senna tora</name>
    <dbReference type="NCBI Taxonomy" id="362788"/>
    <lineage>
        <taxon>Eukaryota</taxon>
        <taxon>Viridiplantae</taxon>
        <taxon>Streptophyta</taxon>
        <taxon>Embryophyta</taxon>
        <taxon>Tracheophyta</taxon>
        <taxon>Spermatophyta</taxon>
        <taxon>Magnoliopsida</taxon>
        <taxon>eudicotyledons</taxon>
        <taxon>Gunneridae</taxon>
        <taxon>Pentapetalae</taxon>
        <taxon>rosids</taxon>
        <taxon>fabids</taxon>
        <taxon>Fabales</taxon>
        <taxon>Fabaceae</taxon>
        <taxon>Caesalpinioideae</taxon>
        <taxon>Cassia clade</taxon>
        <taxon>Senna</taxon>
    </lineage>
</organism>
<evidence type="ECO:0000259" key="2">
    <source>
        <dbReference type="PROSITE" id="PS50104"/>
    </source>
</evidence>
<dbReference type="Gene3D" id="3.40.50.10140">
    <property type="entry name" value="Toll/interleukin-1 receptor homology (TIR) domain"/>
    <property type="match status" value="1"/>
</dbReference>
<dbReference type="OrthoDB" id="1429998at2759"/>
<dbReference type="InterPro" id="IPR000157">
    <property type="entry name" value="TIR_dom"/>
</dbReference>
<keyword evidence="4" id="KW-1185">Reference proteome</keyword>
<dbReference type="PANTHER" id="PTHR32009">
    <property type="entry name" value="TMV RESISTANCE PROTEIN N-LIKE"/>
    <property type="match status" value="1"/>
</dbReference>
<proteinExistence type="predicted"/>
<evidence type="ECO:0000256" key="1">
    <source>
        <dbReference type="ARBA" id="ARBA00023027"/>
    </source>
</evidence>
<reference evidence="3" key="1">
    <citation type="submission" date="2020-09" db="EMBL/GenBank/DDBJ databases">
        <title>Genome-Enabled Discovery of Anthraquinone Biosynthesis in Senna tora.</title>
        <authorList>
            <person name="Kang S.-H."/>
            <person name="Pandey R.P."/>
            <person name="Lee C.-M."/>
            <person name="Sim J.-S."/>
            <person name="Jeong J.-T."/>
            <person name="Choi B.-S."/>
            <person name="Jung M."/>
            <person name="Ginzburg D."/>
            <person name="Zhao K."/>
            <person name="Won S.Y."/>
            <person name="Oh T.-J."/>
            <person name="Yu Y."/>
            <person name="Kim N.-H."/>
            <person name="Lee O.R."/>
            <person name="Lee T.-H."/>
            <person name="Bashyal P."/>
            <person name="Kim T.-S."/>
            <person name="Lee W.-H."/>
            <person name="Kawkins C."/>
            <person name="Kim C.-K."/>
            <person name="Kim J.S."/>
            <person name="Ahn B.O."/>
            <person name="Rhee S.Y."/>
            <person name="Sohng J.K."/>
        </authorList>
    </citation>
    <scope>NUCLEOTIDE SEQUENCE</scope>
    <source>
        <tissue evidence="3">Leaf</tissue>
    </source>
</reference>
<dbReference type="Pfam" id="PF01582">
    <property type="entry name" value="TIR"/>
    <property type="match status" value="1"/>
</dbReference>
<gene>
    <name evidence="3" type="ORF">G2W53_002003</name>
</gene>
<name>A0A834XKX1_9FABA</name>
<dbReference type="PROSITE" id="PS50104">
    <property type="entry name" value="TIR"/>
    <property type="match status" value="1"/>
</dbReference>
<keyword evidence="1" id="KW-0520">NAD</keyword>
<dbReference type="AlphaFoldDB" id="A0A834XKX1"/>
<dbReference type="GO" id="GO:0007165">
    <property type="term" value="P:signal transduction"/>
    <property type="evidence" value="ECO:0007669"/>
    <property type="project" value="InterPro"/>
</dbReference>
<comment type="caution">
    <text evidence="3">The sequence shown here is derived from an EMBL/GenBank/DDBJ whole genome shotgun (WGS) entry which is preliminary data.</text>
</comment>
<dbReference type="Proteomes" id="UP000634136">
    <property type="component" value="Unassembled WGS sequence"/>
</dbReference>